<dbReference type="eggNOG" id="arCOG03168">
    <property type="taxonomic scope" value="Archaea"/>
</dbReference>
<sequence>MLKSALRQTIIDQQKILDFDEQYVPRDIPLESLLQSEEIIVLSGIRRCGKSTILTQLSKILDGKFLYINFDDIRFSDFNQENFQHIYEILGELFGPDAHVILLLDEIQNIHGWERWLNNLHTFKIKTIVTGSNASVLSSELSTYLTGRHKTIRVHPFSFREYLRYYSISCENPEFVSSTQKGEIIRYLRKYLEEGGFPAVIRSGDIALSEQYLTDIIYRDIVSRFGIREIKELKDLTVYLISNAGRMISYKKLADITGLKSVSTIKNYLDYLEQAFLLFRIAPLHYSLKATSRASHKIYAGDLSFIQSAGFHLSEDLGQRIENLIFLELLRRYQEVYFYSGSGECDFLVKKNQVVEEAIQVSYSLSDQKTLDREIKGLTLAMEKFNVKKGLILTFEDEELFDIPDIRISVIPIWKWLLTAP</sequence>
<dbReference type="OrthoDB" id="371918at2157"/>
<dbReference type="STRING" id="323259.Mhun_0254"/>
<dbReference type="KEGG" id="mhu:Mhun_0254"/>
<dbReference type="EnsemblBacteria" id="ABD40026">
    <property type="protein sequence ID" value="ABD40026"/>
    <property type="gene ID" value="Mhun_0254"/>
</dbReference>
<dbReference type="AlphaFoldDB" id="Q2FMK5"/>
<dbReference type="RefSeq" id="WP_011447321.1">
    <property type="nucleotide sequence ID" value="NC_007796.1"/>
</dbReference>
<dbReference type="Gene3D" id="3.40.50.300">
    <property type="entry name" value="P-loop containing nucleotide triphosphate hydrolases"/>
    <property type="match status" value="1"/>
</dbReference>
<protein>
    <recommendedName>
        <fullName evidence="5">ATPase</fullName>
    </recommendedName>
</protein>
<dbReference type="InterPro" id="IPR025420">
    <property type="entry name" value="DUF4143"/>
</dbReference>
<evidence type="ECO:0000259" key="2">
    <source>
        <dbReference type="Pfam" id="PF13635"/>
    </source>
</evidence>
<dbReference type="InterPro" id="IPR027417">
    <property type="entry name" value="P-loop_NTPase"/>
</dbReference>
<dbReference type="HOGENOM" id="CLU_041527_0_0_2"/>
<evidence type="ECO:0008006" key="5">
    <source>
        <dbReference type="Google" id="ProtNLM"/>
    </source>
</evidence>
<evidence type="ECO:0000313" key="3">
    <source>
        <dbReference type="EMBL" id="ABD40026.1"/>
    </source>
</evidence>
<dbReference type="InParanoid" id="Q2FMK5"/>
<gene>
    <name evidence="3" type="ordered locus">Mhun_0254</name>
</gene>
<dbReference type="EMBL" id="CP000254">
    <property type="protein sequence ID" value="ABD40026.1"/>
    <property type="molecule type" value="Genomic_DNA"/>
</dbReference>
<feature type="domain" description="AAA" evidence="1">
    <location>
        <begin position="37"/>
        <end position="163"/>
    </location>
</feature>
<accession>Q2FMK5</accession>
<proteinExistence type="predicted"/>
<feature type="domain" description="DUF4143" evidence="2">
    <location>
        <begin position="219"/>
        <end position="355"/>
    </location>
</feature>
<dbReference type="Pfam" id="PF13173">
    <property type="entry name" value="AAA_14"/>
    <property type="match status" value="1"/>
</dbReference>
<dbReference type="SUPFAM" id="SSF52540">
    <property type="entry name" value="P-loop containing nucleoside triphosphate hydrolases"/>
    <property type="match status" value="1"/>
</dbReference>
<evidence type="ECO:0000313" key="4">
    <source>
        <dbReference type="Proteomes" id="UP000001941"/>
    </source>
</evidence>
<evidence type="ECO:0000259" key="1">
    <source>
        <dbReference type="Pfam" id="PF13173"/>
    </source>
</evidence>
<dbReference type="PANTHER" id="PTHR33295:SF8">
    <property type="entry name" value="AAA+ ATPASE DOMAIN-CONTAINING PROTEIN"/>
    <property type="match status" value="1"/>
</dbReference>
<reference evidence="4" key="1">
    <citation type="journal article" date="2016" name="Stand. Genomic Sci.">
        <title>Complete genome sequence of Methanospirillum hungatei type strain JF1.</title>
        <authorList>
            <person name="Gunsalus R.P."/>
            <person name="Cook L.E."/>
            <person name="Crable B."/>
            <person name="Rohlin L."/>
            <person name="McDonald E."/>
            <person name="Mouttaki H."/>
            <person name="Sieber J.R."/>
            <person name="Poweleit N."/>
            <person name="Zhou H."/>
            <person name="Lapidus A.L."/>
            <person name="Daligault H.E."/>
            <person name="Land M."/>
            <person name="Gilna P."/>
            <person name="Ivanova N."/>
            <person name="Kyrpides N."/>
            <person name="Culley D.E."/>
            <person name="McInerney M.J."/>
        </authorList>
    </citation>
    <scope>NUCLEOTIDE SEQUENCE [LARGE SCALE GENOMIC DNA]</scope>
    <source>
        <strain evidence="4">ATCC 27890 / DSM 864 / NBRC 100397 / JF-1</strain>
    </source>
</reference>
<dbReference type="Pfam" id="PF13635">
    <property type="entry name" value="DUF4143"/>
    <property type="match status" value="1"/>
</dbReference>
<keyword evidence="4" id="KW-1185">Reference proteome</keyword>
<dbReference type="GeneID" id="3925143"/>
<organism evidence="3 4">
    <name type="scientific">Methanospirillum hungatei JF-1 (strain ATCC 27890 / DSM 864 / NBRC 100397 / JF-1)</name>
    <dbReference type="NCBI Taxonomy" id="323259"/>
    <lineage>
        <taxon>Archaea</taxon>
        <taxon>Methanobacteriati</taxon>
        <taxon>Methanobacteriota</taxon>
        <taxon>Stenosarchaea group</taxon>
        <taxon>Methanomicrobia</taxon>
        <taxon>Methanomicrobiales</taxon>
        <taxon>Methanospirillaceae</taxon>
        <taxon>Methanospirillum</taxon>
    </lineage>
</organism>
<dbReference type="InterPro" id="IPR041682">
    <property type="entry name" value="AAA_14"/>
</dbReference>
<dbReference type="PANTHER" id="PTHR33295">
    <property type="entry name" value="ATPASE"/>
    <property type="match status" value="1"/>
</dbReference>
<dbReference type="Proteomes" id="UP000001941">
    <property type="component" value="Chromosome"/>
</dbReference>
<name>Q2FMK5_METHJ</name>